<accession>A0A9Q4KQ55</accession>
<dbReference type="InterPro" id="IPR038157">
    <property type="entry name" value="FeoA_core_dom"/>
</dbReference>
<sequence>MLIKLSDLPFGERAVVREIRTSAHDLNCMGLRIGKELKMVTKQPIKGPVVVLLGELEIAMGLETAELIVVETGTDA</sequence>
<dbReference type="RefSeq" id="WP_274924903.1">
    <property type="nucleotide sequence ID" value="NZ_JAKELO010000002.1"/>
</dbReference>
<comment type="caution">
    <text evidence="3">The sequence shown here is derived from an EMBL/GenBank/DDBJ whole genome shotgun (WGS) entry which is preliminary data.</text>
</comment>
<gene>
    <name evidence="3" type="ORF">L0665_06560</name>
</gene>
<dbReference type="Proteomes" id="UP001143747">
    <property type="component" value="Unassembled WGS sequence"/>
</dbReference>
<dbReference type="InterPro" id="IPR008988">
    <property type="entry name" value="Transcriptional_repressor_C"/>
</dbReference>
<reference evidence="3" key="1">
    <citation type="submission" date="2022-01" db="EMBL/GenBank/DDBJ databases">
        <title>Draft genome of Methanogenium marinum DSM 15558.</title>
        <authorList>
            <person name="Chen S.-C."/>
            <person name="You Y.-T."/>
        </authorList>
    </citation>
    <scope>NUCLEOTIDE SEQUENCE</scope>
    <source>
        <strain evidence="3">DSM 15558</strain>
    </source>
</reference>
<evidence type="ECO:0000313" key="4">
    <source>
        <dbReference type="Proteomes" id="UP001143747"/>
    </source>
</evidence>
<dbReference type="SMART" id="SM00899">
    <property type="entry name" value="FeoA"/>
    <property type="match status" value="1"/>
</dbReference>
<dbReference type="SUPFAM" id="SSF50037">
    <property type="entry name" value="C-terminal domain of transcriptional repressors"/>
    <property type="match status" value="1"/>
</dbReference>
<proteinExistence type="predicted"/>
<evidence type="ECO:0000256" key="1">
    <source>
        <dbReference type="ARBA" id="ARBA00023004"/>
    </source>
</evidence>
<keyword evidence="4" id="KW-1185">Reference proteome</keyword>
<evidence type="ECO:0000313" key="3">
    <source>
        <dbReference type="EMBL" id="MDE4908270.1"/>
    </source>
</evidence>
<protein>
    <submittedName>
        <fullName evidence="3">Ferrous iron transport protein A</fullName>
    </submittedName>
</protein>
<name>A0A9Q4KQ55_9EURY</name>
<organism evidence="3 4">
    <name type="scientific">Methanogenium marinum</name>
    <dbReference type="NCBI Taxonomy" id="348610"/>
    <lineage>
        <taxon>Archaea</taxon>
        <taxon>Methanobacteriati</taxon>
        <taxon>Methanobacteriota</taxon>
        <taxon>Stenosarchaea group</taxon>
        <taxon>Methanomicrobia</taxon>
        <taxon>Methanomicrobiales</taxon>
        <taxon>Methanomicrobiaceae</taxon>
        <taxon>Methanogenium</taxon>
    </lineage>
</organism>
<keyword evidence="1" id="KW-0408">Iron</keyword>
<dbReference type="EMBL" id="JAKELO010000002">
    <property type="protein sequence ID" value="MDE4908270.1"/>
    <property type="molecule type" value="Genomic_DNA"/>
</dbReference>
<evidence type="ECO:0000259" key="2">
    <source>
        <dbReference type="SMART" id="SM00899"/>
    </source>
</evidence>
<dbReference type="Gene3D" id="2.30.30.90">
    <property type="match status" value="1"/>
</dbReference>
<dbReference type="Pfam" id="PF04023">
    <property type="entry name" value="FeoA"/>
    <property type="match status" value="1"/>
</dbReference>
<dbReference type="GO" id="GO:0046914">
    <property type="term" value="F:transition metal ion binding"/>
    <property type="evidence" value="ECO:0007669"/>
    <property type="project" value="InterPro"/>
</dbReference>
<dbReference type="AlphaFoldDB" id="A0A9Q4KQ55"/>
<feature type="domain" description="Ferrous iron transporter FeoA-like" evidence="2">
    <location>
        <begin position="3"/>
        <end position="72"/>
    </location>
</feature>
<dbReference type="InterPro" id="IPR007167">
    <property type="entry name" value="Fe-transptr_FeoA-like"/>
</dbReference>